<evidence type="ECO:0000313" key="3">
    <source>
        <dbReference type="Proteomes" id="UP000019678"/>
    </source>
</evidence>
<dbReference type="STRING" id="1192034.CAP_3817"/>
<dbReference type="PROSITE" id="PS51186">
    <property type="entry name" value="GNAT"/>
    <property type="match status" value="1"/>
</dbReference>
<dbReference type="InterPro" id="IPR016181">
    <property type="entry name" value="Acyl_CoA_acyltransferase"/>
</dbReference>
<dbReference type="Gene3D" id="3.40.630.30">
    <property type="match status" value="1"/>
</dbReference>
<dbReference type="EMBL" id="ASRX01000029">
    <property type="protein sequence ID" value="EYF04791.1"/>
    <property type="molecule type" value="Genomic_DNA"/>
</dbReference>
<dbReference type="SUPFAM" id="SSF55729">
    <property type="entry name" value="Acyl-CoA N-acyltransferases (Nat)"/>
    <property type="match status" value="1"/>
</dbReference>
<evidence type="ECO:0000259" key="1">
    <source>
        <dbReference type="PROSITE" id="PS51186"/>
    </source>
</evidence>
<gene>
    <name evidence="2" type="ORF">CAP_3817</name>
</gene>
<protein>
    <submittedName>
        <fullName evidence="2">Acetyltransferase, GNAT family</fullName>
    </submittedName>
</protein>
<dbReference type="GO" id="GO:0016747">
    <property type="term" value="F:acyltransferase activity, transferring groups other than amino-acyl groups"/>
    <property type="evidence" value="ECO:0007669"/>
    <property type="project" value="InterPro"/>
</dbReference>
<keyword evidence="2" id="KW-0808">Transferase</keyword>
<feature type="domain" description="N-acetyltransferase" evidence="1">
    <location>
        <begin position="32"/>
        <end position="190"/>
    </location>
</feature>
<dbReference type="InterPro" id="IPR000182">
    <property type="entry name" value="GNAT_dom"/>
</dbReference>
<dbReference type="AlphaFoldDB" id="A0A017T865"/>
<comment type="caution">
    <text evidence="2">The sequence shown here is derived from an EMBL/GenBank/DDBJ whole genome shotgun (WGS) entry which is preliminary data.</text>
</comment>
<name>A0A017T865_9BACT</name>
<proteinExistence type="predicted"/>
<reference evidence="2 3" key="1">
    <citation type="submission" date="2013-05" db="EMBL/GenBank/DDBJ databases">
        <title>Genome assembly of Chondromyces apiculatus DSM 436.</title>
        <authorList>
            <person name="Sharma G."/>
            <person name="Khatri I."/>
            <person name="Kaur C."/>
            <person name="Mayilraj S."/>
            <person name="Subramanian S."/>
        </authorList>
    </citation>
    <scope>NUCLEOTIDE SEQUENCE [LARGE SCALE GENOMIC DNA]</scope>
    <source>
        <strain evidence="2 3">DSM 436</strain>
    </source>
</reference>
<dbReference type="PANTHER" id="PTHR43792">
    <property type="entry name" value="GNAT FAMILY, PUTATIVE (AFU_ORTHOLOGUE AFUA_3G00765)-RELATED-RELATED"/>
    <property type="match status" value="1"/>
</dbReference>
<sequence>MVTVLSRWTTAATRIPLCSCRAGMIVFETERILLRRLTPDDAPFILQLLNEPSWLKFIGDKQVRTLDDARAYIERGPAALYERLGFGPYLAVLRDGEVPMGICGLYKRDTLPDVDLGFAFVPAFWGKGYAREAAAAVLAHAQHVLHFPRILALTSPDNERSARLLEALGFHLESVTRLSSDSPEVKLFVRQQG</sequence>
<dbReference type="Pfam" id="PF13302">
    <property type="entry name" value="Acetyltransf_3"/>
    <property type="match status" value="1"/>
</dbReference>
<dbReference type="eggNOG" id="COG1670">
    <property type="taxonomic scope" value="Bacteria"/>
</dbReference>
<keyword evidence="3" id="KW-1185">Reference proteome</keyword>
<organism evidence="2 3">
    <name type="scientific">Chondromyces apiculatus DSM 436</name>
    <dbReference type="NCBI Taxonomy" id="1192034"/>
    <lineage>
        <taxon>Bacteria</taxon>
        <taxon>Pseudomonadati</taxon>
        <taxon>Myxococcota</taxon>
        <taxon>Polyangia</taxon>
        <taxon>Polyangiales</taxon>
        <taxon>Polyangiaceae</taxon>
        <taxon>Chondromyces</taxon>
    </lineage>
</organism>
<evidence type="ECO:0000313" key="2">
    <source>
        <dbReference type="EMBL" id="EYF04791.1"/>
    </source>
</evidence>
<dbReference type="PANTHER" id="PTHR43792:SF1">
    <property type="entry name" value="N-ACETYLTRANSFERASE DOMAIN-CONTAINING PROTEIN"/>
    <property type="match status" value="1"/>
</dbReference>
<accession>A0A017T865</accession>
<dbReference type="InterPro" id="IPR051531">
    <property type="entry name" value="N-acetyltransferase"/>
</dbReference>
<dbReference type="Proteomes" id="UP000019678">
    <property type="component" value="Unassembled WGS sequence"/>
</dbReference>